<name>A0A4U6TPA6_SETVI</name>
<reference evidence="2" key="1">
    <citation type="submission" date="2019-03" db="EMBL/GenBank/DDBJ databases">
        <title>WGS assembly of Setaria viridis.</title>
        <authorList>
            <person name="Huang P."/>
            <person name="Jenkins J."/>
            <person name="Grimwood J."/>
            <person name="Barry K."/>
            <person name="Healey A."/>
            <person name="Mamidi S."/>
            <person name="Sreedasyam A."/>
            <person name="Shu S."/>
            <person name="Feldman M."/>
            <person name="Wu J."/>
            <person name="Yu Y."/>
            <person name="Chen C."/>
            <person name="Johnson J."/>
            <person name="Rokhsar D."/>
            <person name="Baxter I."/>
            <person name="Schmutz J."/>
            <person name="Brutnell T."/>
            <person name="Kellogg E."/>
        </authorList>
    </citation>
    <scope>NUCLEOTIDE SEQUENCE [LARGE SCALE GENOMIC DNA]</scope>
</reference>
<evidence type="ECO:0000313" key="3">
    <source>
        <dbReference type="Proteomes" id="UP000298652"/>
    </source>
</evidence>
<dbReference type="OMA" id="MACICRI"/>
<proteinExistence type="predicted"/>
<keyword evidence="3" id="KW-1185">Reference proteome</keyword>
<accession>A0A4U6TPA6</accession>
<protein>
    <recommendedName>
        <fullName evidence="4">Bifunctional inhibitor/plant lipid transfer protein/seed storage helical domain-containing protein</fullName>
    </recommendedName>
</protein>
<evidence type="ECO:0008006" key="4">
    <source>
        <dbReference type="Google" id="ProtNLM"/>
    </source>
</evidence>
<dbReference type="Proteomes" id="UP000298652">
    <property type="component" value="Chromosome 7"/>
</dbReference>
<dbReference type="AlphaFoldDB" id="A0A4U6TPA6"/>
<organism evidence="2 3">
    <name type="scientific">Setaria viridis</name>
    <name type="common">Green bristlegrass</name>
    <name type="synonym">Setaria italica subsp. viridis</name>
    <dbReference type="NCBI Taxonomy" id="4556"/>
    <lineage>
        <taxon>Eukaryota</taxon>
        <taxon>Viridiplantae</taxon>
        <taxon>Streptophyta</taxon>
        <taxon>Embryophyta</taxon>
        <taxon>Tracheophyta</taxon>
        <taxon>Spermatophyta</taxon>
        <taxon>Magnoliopsida</taxon>
        <taxon>Liliopsida</taxon>
        <taxon>Poales</taxon>
        <taxon>Poaceae</taxon>
        <taxon>PACMAD clade</taxon>
        <taxon>Panicoideae</taxon>
        <taxon>Panicodae</taxon>
        <taxon>Paniceae</taxon>
        <taxon>Cenchrinae</taxon>
        <taxon>Setaria</taxon>
    </lineage>
</organism>
<feature type="signal peptide" evidence="1">
    <location>
        <begin position="1"/>
        <end position="26"/>
    </location>
</feature>
<gene>
    <name evidence="2" type="ORF">SEVIR_7G116400v2</name>
</gene>
<feature type="chain" id="PRO_5020781123" description="Bifunctional inhibitor/plant lipid transfer protein/seed storage helical domain-containing protein" evidence="1">
    <location>
        <begin position="27"/>
        <end position="106"/>
    </location>
</feature>
<dbReference type="Gramene" id="TKW04530">
    <property type="protein sequence ID" value="TKW04530"/>
    <property type="gene ID" value="SEVIR_7G116400v2"/>
</dbReference>
<dbReference type="PANTHER" id="PTHR33286:SF24">
    <property type="entry name" value="BIFUNCTIONAL INHIBITOR_PLANT LIPID TRANSFER PROTEIN_SEED STORAGE HELICAL DOMAIN-CONTAINING PROTEIN"/>
    <property type="match status" value="1"/>
</dbReference>
<evidence type="ECO:0000313" key="2">
    <source>
        <dbReference type="EMBL" id="TKW04530.1"/>
    </source>
</evidence>
<dbReference type="PANTHER" id="PTHR33286">
    <property type="entry name" value="BIFUNCTIONAL INHIBITOR/LIPID-TRANSFER PROTEIN/SEED STORAGE 2S ALBUMIN SUPERFAMILY PROTEIN"/>
    <property type="match status" value="1"/>
</dbReference>
<keyword evidence="1" id="KW-0732">Signal</keyword>
<dbReference type="EMBL" id="CM016558">
    <property type="protein sequence ID" value="TKW04530.1"/>
    <property type="molecule type" value="Genomic_DNA"/>
</dbReference>
<sequence>MARNILIQLLVFTLVFTVSTTQQAWGEQDCHLEKDMVQTECMISIIIIGDYVPPSNMCYPSDEISISAFKLVRVAEDCRKPLPAGTNCGSWTVLPPPSPQLPRAYP</sequence>
<evidence type="ECO:0000256" key="1">
    <source>
        <dbReference type="SAM" id="SignalP"/>
    </source>
</evidence>